<dbReference type="SUPFAM" id="SSF52091">
    <property type="entry name" value="SpoIIaa-like"/>
    <property type="match status" value="1"/>
</dbReference>
<dbReference type="GO" id="GO:0043856">
    <property type="term" value="F:anti-sigma factor antagonist activity"/>
    <property type="evidence" value="ECO:0007669"/>
    <property type="project" value="InterPro"/>
</dbReference>
<name>A0A1E8QA53_9MYCO</name>
<dbReference type="NCBIfam" id="TIGR00377">
    <property type="entry name" value="ant_ant_sig"/>
    <property type="match status" value="1"/>
</dbReference>
<comment type="similarity">
    <text evidence="1 2">Belongs to the anti-sigma-factor antagonist family.</text>
</comment>
<reference evidence="4 5" key="1">
    <citation type="submission" date="2016-09" db="EMBL/GenBank/DDBJ databases">
        <title>genome sequence of Mycobacterium sp. 739 SCH.</title>
        <authorList>
            <person name="Greninger A.L."/>
            <person name="Qin X."/>
            <person name="Jerome K."/>
            <person name="Vora S."/>
            <person name="Quinn K."/>
        </authorList>
    </citation>
    <scope>NUCLEOTIDE SEQUENCE [LARGE SCALE GENOMIC DNA]</scope>
    <source>
        <strain evidence="4 5">SCH</strain>
    </source>
</reference>
<dbReference type="InterPro" id="IPR002645">
    <property type="entry name" value="STAS_dom"/>
</dbReference>
<evidence type="ECO:0000256" key="1">
    <source>
        <dbReference type="ARBA" id="ARBA00009013"/>
    </source>
</evidence>
<dbReference type="OrthoDB" id="3393696at2"/>
<keyword evidence="5" id="KW-1185">Reference proteome</keyword>
<dbReference type="AlphaFoldDB" id="A0A1E8QA53"/>
<dbReference type="InterPro" id="IPR036513">
    <property type="entry name" value="STAS_dom_sf"/>
</dbReference>
<protein>
    <recommendedName>
        <fullName evidence="2">Anti-sigma factor antagonist</fullName>
    </recommendedName>
</protein>
<sequence>MTTDGVMVVAITGVIDMLTAPDVHVAVRDVLAGEPAAVLIDLTGVEFLASAGLEVLVNAHRLAGSGTRLAVVADGPATSRPIQITGVDDYVPLYATANEAMAALIGGPPSA</sequence>
<evidence type="ECO:0000256" key="2">
    <source>
        <dbReference type="RuleBase" id="RU003749"/>
    </source>
</evidence>
<comment type="caution">
    <text evidence="4">The sequence shown here is derived from an EMBL/GenBank/DDBJ whole genome shotgun (WGS) entry which is preliminary data.</text>
</comment>
<evidence type="ECO:0000259" key="3">
    <source>
        <dbReference type="PROSITE" id="PS50801"/>
    </source>
</evidence>
<dbReference type="Gene3D" id="3.30.750.24">
    <property type="entry name" value="STAS domain"/>
    <property type="match status" value="1"/>
</dbReference>
<dbReference type="PANTHER" id="PTHR33495">
    <property type="entry name" value="ANTI-SIGMA FACTOR ANTAGONIST TM_1081-RELATED-RELATED"/>
    <property type="match status" value="1"/>
</dbReference>
<dbReference type="RefSeq" id="WP_070351548.1">
    <property type="nucleotide sequence ID" value="NZ_CP043474.1"/>
</dbReference>
<dbReference type="CDD" id="cd07043">
    <property type="entry name" value="STAS_anti-anti-sigma_factors"/>
    <property type="match status" value="1"/>
</dbReference>
<organism evidence="4 5">
    <name type="scientific">Mycolicibacterium grossiae</name>
    <dbReference type="NCBI Taxonomy" id="1552759"/>
    <lineage>
        <taxon>Bacteria</taxon>
        <taxon>Bacillati</taxon>
        <taxon>Actinomycetota</taxon>
        <taxon>Actinomycetes</taxon>
        <taxon>Mycobacteriales</taxon>
        <taxon>Mycobacteriaceae</taxon>
        <taxon>Mycolicibacterium</taxon>
    </lineage>
</organism>
<proteinExistence type="inferred from homology"/>
<evidence type="ECO:0000313" key="5">
    <source>
        <dbReference type="Proteomes" id="UP000178953"/>
    </source>
</evidence>
<dbReference type="InterPro" id="IPR003658">
    <property type="entry name" value="Anti-sigma_ant"/>
</dbReference>
<dbReference type="PROSITE" id="PS50801">
    <property type="entry name" value="STAS"/>
    <property type="match status" value="1"/>
</dbReference>
<feature type="domain" description="STAS" evidence="3">
    <location>
        <begin position="1"/>
        <end position="104"/>
    </location>
</feature>
<dbReference type="Pfam" id="PF01740">
    <property type="entry name" value="STAS"/>
    <property type="match status" value="1"/>
</dbReference>
<dbReference type="Proteomes" id="UP000178953">
    <property type="component" value="Unassembled WGS sequence"/>
</dbReference>
<dbReference type="EMBL" id="MCHX01000004">
    <property type="protein sequence ID" value="OFJ55316.1"/>
    <property type="molecule type" value="Genomic_DNA"/>
</dbReference>
<evidence type="ECO:0000313" key="4">
    <source>
        <dbReference type="EMBL" id="OFJ55316.1"/>
    </source>
</evidence>
<dbReference type="PANTHER" id="PTHR33495:SF13">
    <property type="entry name" value="ANTI-SIGMA-F FACTOR ANTAGONIST RSFB"/>
    <property type="match status" value="1"/>
</dbReference>
<gene>
    <name evidence="4" type="ORF">BEL07_02580</name>
</gene>
<accession>A0A1E8QA53</accession>